<dbReference type="AlphaFoldDB" id="A0A1M4SPX2"/>
<organism evidence="2 3">
    <name type="scientific">Caldanaerobius fijiensis DSM 17918</name>
    <dbReference type="NCBI Taxonomy" id="1121256"/>
    <lineage>
        <taxon>Bacteria</taxon>
        <taxon>Bacillati</taxon>
        <taxon>Bacillota</taxon>
        <taxon>Clostridia</taxon>
        <taxon>Thermoanaerobacterales</taxon>
        <taxon>Thermoanaerobacteraceae</taxon>
        <taxon>Caldanaerobius</taxon>
    </lineage>
</organism>
<sequence length="46" mass="5271">MLCASDEKEEDVKRDILLLIVYLLVFWFSMGFAGPSEQPLFPIIVP</sequence>
<proteinExistence type="predicted"/>
<protein>
    <submittedName>
        <fullName evidence="2">Uncharacterized protein</fullName>
    </submittedName>
</protein>
<dbReference type="Proteomes" id="UP000184088">
    <property type="component" value="Unassembled WGS sequence"/>
</dbReference>
<dbReference type="RefSeq" id="WP_159432341.1">
    <property type="nucleotide sequence ID" value="NZ_FQVH01000001.1"/>
</dbReference>
<reference evidence="2 3" key="1">
    <citation type="submission" date="2016-11" db="EMBL/GenBank/DDBJ databases">
        <authorList>
            <person name="Jaros S."/>
            <person name="Januszkiewicz K."/>
            <person name="Wedrychowicz H."/>
        </authorList>
    </citation>
    <scope>NUCLEOTIDE SEQUENCE [LARGE SCALE GENOMIC DNA]</scope>
    <source>
        <strain evidence="2 3">DSM 17918</strain>
    </source>
</reference>
<evidence type="ECO:0000313" key="2">
    <source>
        <dbReference type="EMBL" id="SHE34248.1"/>
    </source>
</evidence>
<feature type="transmembrane region" description="Helical" evidence="1">
    <location>
        <begin position="16"/>
        <end position="33"/>
    </location>
</feature>
<accession>A0A1M4SPX2</accession>
<dbReference type="STRING" id="1121256.SAMN02746089_00095"/>
<keyword evidence="1" id="KW-1133">Transmembrane helix</keyword>
<name>A0A1M4SPX2_9THEO</name>
<keyword evidence="3" id="KW-1185">Reference proteome</keyword>
<gene>
    <name evidence="2" type="ORF">SAMN02746089_00095</name>
</gene>
<dbReference type="EMBL" id="FQVH01000001">
    <property type="protein sequence ID" value="SHE34248.1"/>
    <property type="molecule type" value="Genomic_DNA"/>
</dbReference>
<keyword evidence="1" id="KW-0472">Membrane</keyword>
<evidence type="ECO:0000313" key="3">
    <source>
        <dbReference type="Proteomes" id="UP000184088"/>
    </source>
</evidence>
<evidence type="ECO:0000256" key="1">
    <source>
        <dbReference type="SAM" id="Phobius"/>
    </source>
</evidence>
<keyword evidence="1" id="KW-0812">Transmembrane</keyword>